<evidence type="ECO:0000313" key="2">
    <source>
        <dbReference type="EMBL" id="KAH9379636.1"/>
    </source>
</evidence>
<proteinExistence type="predicted"/>
<protein>
    <submittedName>
        <fullName evidence="2">Uncharacterized protein</fullName>
    </submittedName>
</protein>
<feature type="compositionally biased region" description="Basic and acidic residues" evidence="1">
    <location>
        <begin position="86"/>
        <end position="96"/>
    </location>
</feature>
<evidence type="ECO:0000256" key="1">
    <source>
        <dbReference type="SAM" id="MobiDB-lite"/>
    </source>
</evidence>
<reference evidence="2 3" key="1">
    <citation type="journal article" date="2020" name="Cell">
        <title>Large-Scale Comparative Analyses of Tick Genomes Elucidate Their Genetic Diversity and Vector Capacities.</title>
        <authorList>
            <consortium name="Tick Genome and Microbiome Consortium (TIGMIC)"/>
            <person name="Jia N."/>
            <person name="Wang J."/>
            <person name="Shi W."/>
            <person name="Du L."/>
            <person name="Sun Y."/>
            <person name="Zhan W."/>
            <person name="Jiang J.F."/>
            <person name="Wang Q."/>
            <person name="Zhang B."/>
            <person name="Ji P."/>
            <person name="Bell-Sakyi L."/>
            <person name="Cui X.M."/>
            <person name="Yuan T.T."/>
            <person name="Jiang B.G."/>
            <person name="Yang W.F."/>
            <person name="Lam T.T."/>
            <person name="Chang Q.C."/>
            <person name="Ding S.J."/>
            <person name="Wang X.J."/>
            <person name="Zhu J.G."/>
            <person name="Ruan X.D."/>
            <person name="Zhao L."/>
            <person name="Wei J.T."/>
            <person name="Ye R.Z."/>
            <person name="Que T.C."/>
            <person name="Du C.H."/>
            <person name="Zhou Y.H."/>
            <person name="Cheng J.X."/>
            <person name="Dai P.F."/>
            <person name="Guo W.B."/>
            <person name="Han X.H."/>
            <person name="Huang E.J."/>
            <person name="Li L.F."/>
            <person name="Wei W."/>
            <person name="Gao Y.C."/>
            <person name="Liu J.Z."/>
            <person name="Shao H.Z."/>
            <person name="Wang X."/>
            <person name="Wang C.C."/>
            <person name="Yang T.C."/>
            <person name="Huo Q.B."/>
            <person name="Li W."/>
            <person name="Chen H.Y."/>
            <person name="Chen S.E."/>
            <person name="Zhou L.G."/>
            <person name="Ni X.B."/>
            <person name="Tian J.H."/>
            <person name="Sheng Y."/>
            <person name="Liu T."/>
            <person name="Pan Y.S."/>
            <person name="Xia L.Y."/>
            <person name="Li J."/>
            <person name="Zhao F."/>
            <person name="Cao W.C."/>
        </authorList>
    </citation>
    <scope>NUCLEOTIDE SEQUENCE [LARGE SCALE GENOMIC DNA]</scope>
    <source>
        <strain evidence="2">HaeL-2018</strain>
    </source>
</reference>
<dbReference type="VEuPathDB" id="VectorBase:HLOH_052538"/>
<organism evidence="2 3">
    <name type="scientific">Haemaphysalis longicornis</name>
    <name type="common">Bush tick</name>
    <dbReference type="NCBI Taxonomy" id="44386"/>
    <lineage>
        <taxon>Eukaryota</taxon>
        <taxon>Metazoa</taxon>
        <taxon>Ecdysozoa</taxon>
        <taxon>Arthropoda</taxon>
        <taxon>Chelicerata</taxon>
        <taxon>Arachnida</taxon>
        <taxon>Acari</taxon>
        <taxon>Parasitiformes</taxon>
        <taxon>Ixodida</taxon>
        <taxon>Ixodoidea</taxon>
        <taxon>Ixodidae</taxon>
        <taxon>Haemaphysalinae</taxon>
        <taxon>Haemaphysalis</taxon>
    </lineage>
</organism>
<dbReference type="AlphaFoldDB" id="A0A9J6GZ12"/>
<keyword evidence="3" id="KW-1185">Reference proteome</keyword>
<comment type="caution">
    <text evidence="2">The sequence shown here is derived from an EMBL/GenBank/DDBJ whole genome shotgun (WGS) entry which is preliminary data.</text>
</comment>
<name>A0A9J6GZ12_HAELO</name>
<evidence type="ECO:0000313" key="3">
    <source>
        <dbReference type="Proteomes" id="UP000821853"/>
    </source>
</evidence>
<dbReference type="Proteomes" id="UP000821853">
    <property type="component" value="Chromosome 8"/>
</dbReference>
<accession>A0A9J6GZ12</accession>
<sequence>MQAAFRKIRQFQGKDVYQYREPVATRTAAARAGERRASPVQKSIQIYLQVMKKAQQKPLQLLPTAPEVREQGTSKPGELEAAGLPVREKTRSSGPN</sequence>
<gene>
    <name evidence="2" type="ORF">HPB48_020039</name>
</gene>
<feature type="region of interest" description="Disordered" evidence="1">
    <location>
        <begin position="62"/>
        <end position="96"/>
    </location>
</feature>
<dbReference type="EMBL" id="JABSTR010000010">
    <property type="protein sequence ID" value="KAH9379636.1"/>
    <property type="molecule type" value="Genomic_DNA"/>
</dbReference>